<protein>
    <submittedName>
        <fullName evidence="1">Uncharacterized protein</fullName>
    </submittedName>
</protein>
<name>A0A0A9B779_ARUDO</name>
<reference evidence="1" key="1">
    <citation type="submission" date="2014-09" db="EMBL/GenBank/DDBJ databases">
        <authorList>
            <person name="Magalhaes I.L.F."/>
            <person name="Oliveira U."/>
            <person name="Santos F.R."/>
            <person name="Vidigal T.H.D.A."/>
            <person name="Brescovit A.D."/>
            <person name="Santos A.J."/>
        </authorList>
    </citation>
    <scope>NUCLEOTIDE SEQUENCE</scope>
    <source>
        <tissue evidence="1">Shoot tissue taken approximately 20 cm above the soil surface</tissue>
    </source>
</reference>
<reference evidence="1" key="2">
    <citation type="journal article" date="2015" name="Data Brief">
        <title>Shoot transcriptome of the giant reed, Arundo donax.</title>
        <authorList>
            <person name="Barrero R.A."/>
            <person name="Guerrero F.D."/>
            <person name="Moolhuijzen P."/>
            <person name="Goolsby J.A."/>
            <person name="Tidwell J."/>
            <person name="Bellgard S.E."/>
            <person name="Bellgard M.I."/>
        </authorList>
    </citation>
    <scope>NUCLEOTIDE SEQUENCE</scope>
    <source>
        <tissue evidence="1">Shoot tissue taken approximately 20 cm above the soil surface</tissue>
    </source>
</reference>
<dbReference type="EMBL" id="GBRH01242763">
    <property type="protein sequence ID" value="JAD55132.1"/>
    <property type="molecule type" value="Transcribed_RNA"/>
</dbReference>
<organism evidence="1">
    <name type="scientific">Arundo donax</name>
    <name type="common">Giant reed</name>
    <name type="synonym">Donax arundinaceus</name>
    <dbReference type="NCBI Taxonomy" id="35708"/>
    <lineage>
        <taxon>Eukaryota</taxon>
        <taxon>Viridiplantae</taxon>
        <taxon>Streptophyta</taxon>
        <taxon>Embryophyta</taxon>
        <taxon>Tracheophyta</taxon>
        <taxon>Spermatophyta</taxon>
        <taxon>Magnoliopsida</taxon>
        <taxon>Liliopsida</taxon>
        <taxon>Poales</taxon>
        <taxon>Poaceae</taxon>
        <taxon>PACMAD clade</taxon>
        <taxon>Arundinoideae</taxon>
        <taxon>Arundineae</taxon>
        <taxon>Arundo</taxon>
    </lineage>
</organism>
<proteinExistence type="predicted"/>
<evidence type="ECO:0000313" key="1">
    <source>
        <dbReference type="EMBL" id="JAD55132.1"/>
    </source>
</evidence>
<accession>A0A0A9B779</accession>
<dbReference type="AlphaFoldDB" id="A0A0A9B779"/>
<sequence>MVCKANKGHLAKLELALVKHHM</sequence>